<evidence type="ECO:0000256" key="2">
    <source>
        <dbReference type="ARBA" id="ARBA00023015"/>
    </source>
</evidence>
<keyword evidence="4" id="KW-0804">Transcription</keyword>
<keyword evidence="2" id="KW-0805">Transcription regulation</keyword>
<evidence type="ECO:0000259" key="6">
    <source>
        <dbReference type="PROSITE" id="PS50937"/>
    </source>
</evidence>
<evidence type="ECO:0000313" key="8">
    <source>
        <dbReference type="Proteomes" id="UP001501570"/>
    </source>
</evidence>
<dbReference type="PANTHER" id="PTHR30204:SF69">
    <property type="entry name" value="MERR-FAMILY TRANSCRIPTIONAL REGULATOR"/>
    <property type="match status" value="1"/>
</dbReference>
<organism evidence="7 8">
    <name type="scientific">Rugosimonospora acidiphila</name>
    <dbReference type="NCBI Taxonomy" id="556531"/>
    <lineage>
        <taxon>Bacteria</taxon>
        <taxon>Bacillati</taxon>
        <taxon>Actinomycetota</taxon>
        <taxon>Actinomycetes</taxon>
        <taxon>Micromonosporales</taxon>
        <taxon>Micromonosporaceae</taxon>
        <taxon>Rugosimonospora</taxon>
    </lineage>
</organism>
<evidence type="ECO:0000256" key="1">
    <source>
        <dbReference type="ARBA" id="ARBA00022491"/>
    </source>
</evidence>
<name>A0ABP9RL16_9ACTN</name>
<comment type="caution">
    <text evidence="7">The sequence shown here is derived from an EMBL/GenBank/DDBJ whole genome shotgun (WGS) entry which is preliminary data.</text>
</comment>
<dbReference type="Gene3D" id="1.10.1660.10">
    <property type="match status" value="1"/>
</dbReference>
<dbReference type="InterPro" id="IPR000551">
    <property type="entry name" value="MerR-type_HTH_dom"/>
</dbReference>
<feature type="region of interest" description="Disordered" evidence="5">
    <location>
        <begin position="62"/>
        <end position="156"/>
    </location>
</feature>
<evidence type="ECO:0000256" key="5">
    <source>
        <dbReference type="SAM" id="MobiDB-lite"/>
    </source>
</evidence>
<feature type="compositionally biased region" description="Basic residues" evidence="5">
    <location>
        <begin position="93"/>
        <end position="103"/>
    </location>
</feature>
<feature type="domain" description="HTH merR-type" evidence="6">
    <location>
        <begin position="1"/>
        <end position="58"/>
    </location>
</feature>
<sequence>MRIGTLARETGVSERLLRYYEEQGLLRPVRLANGYREYDESDVTTVSHIRALLAAGLPERHRHHATGGSATGAGQPARRHGRPTRAVIAASRRAARGGGRRGAARPARTTIQSRDRNPILAEFLSPLSRAHPAEPSASTTRPRPWRSGTEVSSPSA</sequence>
<evidence type="ECO:0000256" key="3">
    <source>
        <dbReference type="ARBA" id="ARBA00023125"/>
    </source>
</evidence>
<proteinExistence type="predicted"/>
<gene>
    <name evidence="7" type="ORF">GCM10023322_07070</name>
</gene>
<dbReference type="PROSITE" id="PS00552">
    <property type="entry name" value="HTH_MERR_1"/>
    <property type="match status" value="1"/>
</dbReference>
<keyword evidence="8" id="KW-1185">Reference proteome</keyword>
<dbReference type="PRINTS" id="PR00040">
    <property type="entry name" value="HTHMERR"/>
</dbReference>
<dbReference type="SUPFAM" id="SSF46955">
    <property type="entry name" value="Putative DNA-binding domain"/>
    <property type="match status" value="1"/>
</dbReference>
<dbReference type="SMART" id="SM00422">
    <property type="entry name" value="HTH_MERR"/>
    <property type="match status" value="1"/>
</dbReference>
<dbReference type="EMBL" id="BAABJQ010000002">
    <property type="protein sequence ID" value="GAA5178872.1"/>
    <property type="molecule type" value="Genomic_DNA"/>
</dbReference>
<accession>A0ABP9RL16</accession>
<dbReference type="RefSeq" id="WP_345626019.1">
    <property type="nucleotide sequence ID" value="NZ_BAABJQ010000002.1"/>
</dbReference>
<dbReference type="Proteomes" id="UP001501570">
    <property type="component" value="Unassembled WGS sequence"/>
</dbReference>
<protein>
    <recommendedName>
        <fullName evidence="6">HTH merR-type domain-containing protein</fullName>
    </recommendedName>
</protein>
<keyword evidence="3" id="KW-0238">DNA-binding</keyword>
<keyword evidence="1" id="KW-0678">Repressor</keyword>
<dbReference type="InterPro" id="IPR009061">
    <property type="entry name" value="DNA-bd_dom_put_sf"/>
</dbReference>
<dbReference type="Pfam" id="PF13411">
    <property type="entry name" value="MerR_1"/>
    <property type="match status" value="1"/>
</dbReference>
<dbReference type="InterPro" id="IPR047057">
    <property type="entry name" value="MerR_fam"/>
</dbReference>
<dbReference type="PANTHER" id="PTHR30204">
    <property type="entry name" value="REDOX-CYCLING DRUG-SENSING TRANSCRIPTIONAL ACTIVATOR SOXR"/>
    <property type="match status" value="1"/>
</dbReference>
<dbReference type="PROSITE" id="PS50937">
    <property type="entry name" value="HTH_MERR_2"/>
    <property type="match status" value="1"/>
</dbReference>
<reference evidence="8" key="1">
    <citation type="journal article" date="2019" name="Int. J. Syst. Evol. Microbiol.">
        <title>The Global Catalogue of Microorganisms (GCM) 10K type strain sequencing project: providing services to taxonomists for standard genome sequencing and annotation.</title>
        <authorList>
            <consortium name="The Broad Institute Genomics Platform"/>
            <consortium name="The Broad Institute Genome Sequencing Center for Infectious Disease"/>
            <person name="Wu L."/>
            <person name="Ma J."/>
        </authorList>
    </citation>
    <scope>NUCLEOTIDE SEQUENCE [LARGE SCALE GENOMIC DNA]</scope>
    <source>
        <strain evidence="8">JCM 18304</strain>
    </source>
</reference>
<evidence type="ECO:0000256" key="4">
    <source>
        <dbReference type="ARBA" id="ARBA00023163"/>
    </source>
</evidence>
<evidence type="ECO:0000313" key="7">
    <source>
        <dbReference type="EMBL" id="GAA5178872.1"/>
    </source>
</evidence>